<name>A0A1W1D016_9ZZZZ</name>
<dbReference type="EMBL" id="FPHM01000251">
    <property type="protein sequence ID" value="SFV71476.1"/>
    <property type="molecule type" value="Genomic_DNA"/>
</dbReference>
<feature type="domain" description="Rhodanese" evidence="1">
    <location>
        <begin position="91"/>
        <end position="197"/>
    </location>
</feature>
<reference evidence="2" key="1">
    <citation type="submission" date="2016-10" db="EMBL/GenBank/DDBJ databases">
        <authorList>
            <person name="de Groot N.N."/>
        </authorList>
    </citation>
    <scope>NUCLEOTIDE SEQUENCE</scope>
</reference>
<evidence type="ECO:0000259" key="1">
    <source>
        <dbReference type="PROSITE" id="PS50206"/>
    </source>
</evidence>
<dbReference type="Gene3D" id="3.40.250.10">
    <property type="entry name" value="Rhodanese-like domain"/>
    <property type="match status" value="1"/>
</dbReference>
<dbReference type="CDD" id="cd00158">
    <property type="entry name" value="RHOD"/>
    <property type="match status" value="1"/>
</dbReference>
<dbReference type="InterPro" id="IPR036873">
    <property type="entry name" value="Rhodanese-like_dom_sf"/>
</dbReference>
<sequence length="208" mass="24006">MIKYFSLMLLLLLGLEASQVPLSPTLDSIDIKIKGKKIHISRIQDTNHKLDNNYSLTSRLSPPFEIQPYIVLEGIQTISELDVFKFIQKDLKKGHLLIDTRLEHWFYQSSIPTAINIPFTRINDSKKILKKLSIRKKGEKLNFSKAKKILIFDNGPWCPQATEAIKALVKLGYPKKKILYYRGGMQYWNILGLVNSYPKKPQGTKYVK</sequence>
<dbReference type="Pfam" id="PF00581">
    <property type="entry name" value="Rhodanese"/>
    <property type="match status" value="1"/>
</dbReference>
<dbReference type="SMART" id="SM00450">
    <property type="entry name" value="RHOD"/>
    <property type="match status" value="1"/>
</dbReference>
<dbReference type="InterPro" id="IPR001763">
    <property type="entry name" value="Rhodanese-like_dom"/>
</dbReference>
<evidence type="ECO:0000313" key="2">
    <source>
        <dbReference type="EMBL" id="SFV71476.1"/>
    </source>
</evidence>
<dbReference type="AlphaFoldDB" id="A0A1W1D016"/>
<proteinExistence type="predicted"/>
<gene>
    <name evidence="2" type="ORF">MNB_SV-13-1440</name>
</gene>
<protein>
    <recommendedName>
        <fullName evidence="1">Rhodanese domain-containing protein</fullName>
    </recommendedName>
</protein>
<dbReference type="PROSITE" id="PS50206">
    <property type="entry name" value="RHODANESE_3"/>
    <property type="match status" value="1"/>
</dbReference>
<dbReference type="SUPFAM" id="SSF52821">
    <property type="entry name" value="Rhodanese/Cell cycle control phosphatase"/>
    <property type="match status" value="1"/>
</dbReference>
<accession>A0A1W1D016</accession>
<organism evidence="2">
    <name type="scientific">hydrothermal vent metagenome</name>
    <dbReference type="NCBI Taxonomy" id="652676"/>
    <lineage>
        <taxon>unclassified sequences</taxon>
        <taxon>metagenomes</taxon>
        <taxon>ecological metagenomes</taxon>
    </lineage>
</organism>